<dbReference type="RefSeq" id="WP_117455641.1">
    <property type="nucleotide sequence ID" value="NZ_JACRTP010000002.1"/>
</dbReference>
<organism evidence="1 2">
    <name type="scientific">Blautia stercoris</name>
    <dbReference type="NCBI Taxonomy" id="871664"/>
    <lineage>
        <taxon>Bacteria</taxon>
        <taxon>Bacillati</taxon>
        <taxon>Bacillota</taxon>
        <taxon>Clostridia</taxon>
        <taxon>Lachnospirales</taxon>
        <taxon>Lachnospiraceae</taxon>
        <taxon>Blautia</taxon>
    </lineage>
</organism>
<proteinExistence type="predicted"/>
<dbReference type="Proteomes" id="UP000661649">
    <property type="component" value="Unassembled WGS sequence"/>
</dbReference>
<evidence type="ECO:0000313" key="1">
    <source>
        <dbReference type="EMBL" id="MBC8628365.1"/>
    </source>
</evidence>
<reference evidence="1 2" key="1">
    <citation type="submission" date="2020-08" db="EMBL/GenBank/DDBJ databases">
        <title>Genome public.</title>
        <authorList>
            <person name="Liu C."/>
            <person name="Sun Q."/>
        </authorList>
    </citation>
    <scope>NUCLEOTIDE SEQUENCE [LARGE SCALE GENOMIC DNA]</scope>
    <source>
        <strain evidence="1 2">3_YM_SP_D4_24.mj</strain>
    </source>
</reference>
<evidence type="ECO:0000313" key="2">
    <source>
        <dbReference type="Proteomes" id="UP000661649"/>
    </source>
</evidence>
<protein>
    <submittedName>
        <fullName evidence="1">Uncharacterized protein</fullName>
    </submittedName>
</protein>
<accession>A0ABR7PC11</accession>
<gene>
    <name evidence="1" type="ORF">H8712_06995</name>
</gene>
<name>A0ABR7PC11_9FIRM</name>
<sequence length="63" mass="7240">MSDTADTSNEYTKIYHTKCLTDASDVTHTVLYKKSTCTRVDDLVLNFHCSRDSKCVKCQQNYL</sequence>
<keyword evidence="2" id="KW-1185">Reference proteome</keyword>
<dbReference type="EMBL" id="JACRTP010000002">
    <property type="protein sequence ID" value="MBC8628365.1"/>
    <property type="molecule type" value="Genomic_DNA"/>
</dbReference>
<comment type="caution">
    <text evidence="1">The sequence shown here is derived from an EMBL/GenBank/DDBJ whole genome shotgun (WGS) entry which is preliminary data.</text>
</comment>